<proteinExistence type="predicted"/>
<organism evidence="1 2">
    <name type="scientific">Betalipothrixvirus uzonense</name>
    <dbReference type="NCBI Taxonomy" id="512792"/>
    <lineage>
        <taxon>Viruses</taxon>
        <taxon>Adnaviria</taxon>
        <taxon>Zilligvirae</taxon>
        <taxon>Taleaviricota</taxon>
        <taxon>Tokiviricetes</taxon>
        <taxon>Ligamenvirales</taxon>
        <taxon>Lipothrixviridae</taxon>
        <taxon>Betalipothrixvirus</taxon>
    </lineage>
</organism>
<protein>
    <submittedName>
        <fullName evidence="1">Uncharacterized protein</fullName>
    </submittedName>
</protein>
<dbReference type="OrthoDB" id="21302at10239"/>
<keyword evidence="2" id="KW-1185">Reference proteome</keyword>
<dbReference type="Proteomes" id="UP000008691">
    <property type="component" value="Segment"/>
</dbReference>
<dbReference type="GeneID" id="6186756"/>
<sequence length="74" mass="8540">MSLCLREIGNKKVLYVPASLQDNFKEGHVYPVIVKDKIVGLKCIRTAKRKVLYIPSQLEDLFQDECYSFAYLIS</sequence>
<reference evidence="1 2" key="1">
    <citation type="journal article" date="2008" name="Res. Microbiol.">
        <title>Viruses in acidic geothermal environments of the Kamchatka Peninsula.</title>
        <authorList>
            <person name="Bize A."/>
            <person name="Peng X."/>
            <person name="Prokofeva M."/>
            <person name="Maclellan K."/>
            <person name="Lucas S."/>
            <person name="Forterre P."/>
            <person name="Garrett R.A."/>
            <person name="Bonch-Osmolovskaya E.A."/>
            <person name="Prangishvili D."/>
        </authorList>
    </citation>
    <scope>NUCLEOTIDE SEQUENCE [LARGE SCALE GENOMIC DNA]</scope>
</reference>
<dbReference type="KEGG" id="vg:6186756"/>
<dbReference type="RefSeq" id="YP_001798553.1">
    <property type="nucleotide sequence ID" value="NC_010537.1"/>
</dbReference>
<evidence type="ECO:0000313" key="1">
    <source>
        <dbReference type="EMBL" id="ACB37269.1"/>
    </source>
</evidence>
<dbReference type="EMBL" id="EU545650">
    <property type="protein sequence ID" value="ACB37269.1"/>
    <property type="molecule type" value="Genomic_DNA"/>
</dbReference>
<name>B2CRL2_9VIRU</name>
<evidence type="ECO:0000313" key="2">
    <source>
        <dbReference type="Proteomes" id="UP000008691"/>
    </source>
</evidence>
<accession>B2CRL2</accession>